<keyword evidence="5" id="KW-1185">Reference proteome</keyword>
<name>A0A286CYX2_9GAMM</name>
<dbReference type="Gene3D" id="1.10.10.60">
    <property type="entry name" value="Homeodomain-like"/>
    <property type="match status" value="2"/>
</dbReference>
<protein>
    <submittedName>
        <fullName evidence="4">Transcriptional regulator, AraC family</fullName>
    </submittedName>
</protein>
<dbReference type="Pfam" id="PF06719">
    <property type="entry name" value="AraC_N"/>
    <property type="match status" value="1"/>
</dbReference>
<dbReference type="InterPro" id="IPR009594">
    <property type="entry name" value="Tscrpt_reg_HTH_AraC_N"/>
</dbReference>
<dbReference type="RefSeq" id="WP_097120483.1">
    <property type="nucleotide sequence ID" value="NZ_OCND01000001.1"/>
</dbReference>
<dbReference type="EMBL" id="OCND01000001">
    <property type="protein sequence ID" value="SOD51603.1"/>
    <property type="molecule type" value="Genomic_DNA"/>
</dbReference>
<dbReference type="Pfam" id="PF12833">
    <property type="entry name" value="HTH_18"/>
    <property type="match status" value="1"/>
</dbReference>
<gene>
    <name evidence="4" type="ORF">SAMN06296416_101729</name>
</gene>
<feature type="domain" description="HTH araC/xylS-type" evidence="3">
    <location>
        <begin position="191"/>
        <end position="289"/>
    </location>
</feature>
<proteinExistence type="predicted"/>
<dbReference type="Proteomes" id="UP000219374">
    <property type="component" value="Unassembled WGS sequence"/>
</dbReference>
<reference evidence="4 5" key="1">
    <citation type="submission" date="2017-09" db="EMBL/GenBank/DDBJ databases">
        <authorList>
            <person name="Ehlers B."/>
            <person name="Leendertz F.H."/>
        </authorList>
    </citation>
    <scope>NUCLEOTIDE SEQUENCE [LARGE SCALE GENOMIC DNA]</scope>
    <source>
        <strain evidence="4 5">CGMCC 1.10978</strain>
    </source>
</reference>
<dbReference type="SMART" id="SM00342">
    <property type="entry name" value="HTH_ARAC"/>
    <property type="match status" value="1"/>
</dbReference>
<keyword evidence="2" id="KW-0804">Transcription</keyword>
<dbReference type="OrthoDB" id="34150at2"/>
<evidence type="ECO:0000256" key="2">
    <source>
        <dbReference type="ARBA" id="ARBA00023163"/>
    </source>
</evidence>
<dbReference type="PANTHER" id="PTHR43436">
    <property type="entry name" value="ARAC-FAMILY TRANSCRIPTIONAL REGULATOR"/>
    <property type="match status" value="1"/>
</dbReference>
<dbReference type="InterPro" id="IPR018060">
    <property type="entry name" value="HTH_AraC"/>
</dbReference>
<evidence type="ECO:0000259" key="3">
    <source>
        <dbReference type="PROSITE" id="PS01124"/>
    </source>
</evidence>
<dbReference type="SUPFAM" id="SSF46689">
    <property type="entry name" value="Homeodomain-like"/>
    <property type="match status" value="2"/>
</dbReference>
<dbReference type="AlphaFoldDB" id="A0A286CYX2"/>
<dbReference type="InterPro" id="IPR009057">
    <property type="entry name" value="Homeodomain-like_sf"/>
</dbReference>
<sequence length="299" mass="32459">MGSLTRLVDIVGRHVRDDGIHGTPIPGVSLIRSGTPTMPMPVVYEPTLCLVAQGRKRVMLGTTAYVYDPARYLIASVDLPVTGSVIEASASAPYLCLMLDLDMTELSELALRHPAPSENDGAPSAGLALNATTPELLDAAVRLAALLDRPRDIEALAPLVVREILYRLLTGPGNGIVRQMATADSRLNQIARAIAWLREHYSETCRIDEIADIAGMSRSTFHAHFKAVTSMSPLEFRSQLRLQEARRLMVAEAMDAAGAGYRVGYESPSQFSRDYARMFGMPPAKDAWRLRTTAGAPTG</sequence>
<evidence type="ECO:0000256" key="1">
    <source>
        <dbReference type="ARBA" id="ARBA00023015"/>
    </source>
</evidence>
<evidence type="ECO:0000313" key="4">
    <source>
        <dbReference type="EMBL" id="SOD51603.1"/>
    </source>
</evidence>
<dbReference type="PANTHER" id="PTHR43436:SF1">
    <property type="entry name" value="TRANSCRIPTIONAL REGULATORY PROTEIN"/>
    <property type="match status" value="1"/>
</dbReference>
<dbReference type="GO" id="GO:0043565">
    <property type="term" value="F:sequence-specific DNA binding"/>
    <property type="evidence" value="ECO:0007669"/>
    <property type="project" value="InterPro"/>
</dbReference>
<evidence type="ECO:0000313" key="5">
    <source>
        <dbReference type="Proteomes" id="UP000219374"/>
    </source>
</evidence>
<accession>A0A286CYX2</accession>
<dbReference type="GO" id="GO:0003700">
    <property type="term" value="F:DNA-binding transcription factor activity"/>
    <property type="evidence" value="ECO:0007669"/>
    <property type="project" value="InterPro"/>
</dbReference>
<organism evidence="4 5">
    <name type="scientific">Pseudoxanthomonas wuyuanensis</name>
    <dbReference type="NCBI Taxonomy" id="1073196"/>
    <lineage>
        <taxon>Bacteria</taxon>
        <taxon>Pseudomonadati</taxon>
        <taxon>Pseudomonadota</taxon>
        <taxon>Gammaproteobacteria</taxon>
        <taxon>Lysobacterales</taxon>
        <taxon>Lysobacteraceae</taxon>
        <taxon>Pseudoxanthomonas</taxon>
    </lineage>
</organism>
<dbReference type="PROSITE" id="PS01124">
    <property type="entry name" value="HTH_ARAC_FAMILY_2"/>
    <property type="match status" value="1"/>
</dbReference>
<keyword evidence="1" id="KW-0805">Transcription regulation</keyword>